<dbReference type="Proteomes" id="UP001597033">
    <property type="component" value="Unassembled WGS sequence"/>
</dbReference>
<keyword evidence="6 8" id="KW-0472">Membrane</keyword>
<feature type="signal peptide" evidence="10">
    <location>
        <begin position="1"/>
        <end position="31"/>
    </location>
</feature>
<evidence type="ECO:0000256" key="10">
    <source>
        <dbReference type="SAM" id="SignalP"/>
    </source>
</evidence>
<keyword evidence="2 8" id="KW-0813">Transport</keyword>
<dbReference type="InterPro" id="IPR012910">
    <property type="entry name" value="Plug_dom"/>
</dbReference>
<keyword evidence="10" id="KW-0732">Signal</keyword>
<evidence type="ECO:0000313" key="14">
    <source>
        <dbReference type="Proteomes" id="UP001597033"/>
    </source>
</evidence>
<evidence type="ECO:0000259" key="12">
    <source>
        <dbReference type="Pfam" id="PF07715"/>
    </source>
</evidence>
<evidence type="ECO:0000256" key="4">
    <source>
        <dbReference type="ARBA" id="ARBA00022692"/>
    </source>
</evidence>
<dbReference type="InterPro" id="IPR037066">
    <property type="entry name" value="Plug_dom_sf"/>
</dbReference>
<reference evidence="14" key="1">
    <citation type="journal article" date="2019" name="Int. J. Syst. Evol. Microbiol.">
        <title>The Global Catalogue of Microorganisms (GCM) 10K type strain sequencing project: providing services to taxonomists for standard genome sequencing and annotation.</title>
        <authorList>
            <consortium name="The Broad Institute Genomics Platform"/>
            <consortium name="The Broad Institute Genome Sequencing Center for Infectious Disease"/>
            <person name="Wu L."/>
            <person name="Ma J."/>
        </authorList>
    </citation>
    <scope>NUCLEOTIDE SEQUENCE [LARGE SCALE GENOMIC DNA]</scope>
    <source>
        <strain evidence="14">CCUG 55854</strain>
    </source>
</reference>
<dbReference type="Gene3D" id="2.170.130.10">
    <property type="entry name" value="TonB-dependent receptor, plug domain"/>
    <property type="match status" value="1"/>
</dbReference>
<keyword evidence="13" id="KW-0675">Receptor</keyword>
<evidence type="ECO:0000256" key="6">
    <source>
        <dbReference type="ARBA" id="ARBA00023136"/>
    </source>
</evidence>
<proteinExistence type="inferred from homology"/>
<dbReference type="PANTHER" id="PTHR47234">
    <property type="match status" value="1"/>
</dbReference>
<dbReference type="SUPFAM" id="SSF56935">
    <property type="entry name" value="Porins"/>
    <property type="match status" value="1"/>
</dbReference>
<feature type="chain" id="PRO_5047422759" evidence="10">
    <location>
        <begin position="32"/>
        <end position="841"/>
    </location>
</feature>
<keyword evidence="7 8" id="KW-0998">Cell outer membrane</keyword>
<name>A0ABW3LRN2_9GAMM</name>
<evidence type="ECO:0000256" key="8">
    <source>
        <dbReference type="PROSITE-ProRule" id="PRU01360"/>
    </source>
</evidence>
<dbReference type="Gene3D" id="2.40.170.20">
    <property type="entry name" value="TonB-dependent receptor, beta-barrel domain"/>
    <property type="match status" value="1"/>
</dbReference>
<keyword evidence="3 8" id="KW-1134">Transmembrane beta strand</keyword>
<evidence type="ECO:0000256" key="3">
    <source>
        <dbReference type="ARBA" id="ARBA00022452"/>
    </source>
</evidence>
<dbReference type="InterPro" id="IPR039426">
    <property type="entry name" value="TonB-dep_rcpt-like"/>
</dbReference>
<accession>A0ABW3LRN2</accession>
<dbReference type="Pfam" id="PF07715">
    <property type="entry name" value="Plug"/>
    <property type="match status" value="1"/>
</dbReference>
<evidence type="ECO:0000256" key="1">
    <source>
        <dbReference type="ARBA" id="ARBA00004571"/>
    </source>
</evidence>
<evidence type="ECO:0000256" key="9">
    <source>
        <dbReference type="RuleBase" id="RU003357"/>
    </source>
</evidence>
<comment type="caution">
    <text evidence="13">The sequence shown here is derived from an EMBL/GenBank/DDBJ whole genome shotgun (WGS) entry which is preliminary data.</text>
</comment>
<feature type="domain" description="TonB-dependent receptor-like beta-barrel" evidence="11">
    <location>
        <begin position="357"/>
        <end position="806"/>
    </location>
</feature>
<keyword evidence="5 9" id="KW-0798">TonB box</keyword>
<sequence length="841" mass="90767">MKLNRNLLSDAVRFGLVAGLATAVVAPAAFAQEAEEGEATTLDRIEVTGSRLKRADIEGAVPVIVIDRASIDATGDVSVADVLRDSTFASFGNFRPQSGSSAQSLATVDLRGLGSGRTLVLIDGRRAPTNPMSASSGADLNAIPLAAVERIEILSDGASAVYGSDAIGGVVNVILRKDFNGAELRYGFGSTAVTGGDLEDASAVFGTSSDRGRLIGGASYSSRGMVFTRDQIGGDELGVSTYGNNYQNNGWQAVPGFDCSTNGFWMIPGTNTCSFDFNSVAANEAQVENTAVFVRGDYQINDDWTVYMTATTTKVETFGRYAPVPGQVRAAEGTVQDLVHGDGRATVYRHRFAAAGNRDNYTDTTNSDYLVGFTGQLTDTISVDFGARRTDYKYIENGYGYIIQSLAEAQINAGNYLLTDPFGASQDVLNSFTATIGRNSFYKSAEYFGSVNFDLFEMGGGISNAVVGAEYREDRFQDLYDSLSQAGVVLGSSGGASAGSRDVTSAYFEWLLPFTSAFDITLAGRYDKYSDYGNDFSPKIAARWQPLDNLTFRASWGQGFRAPGLDILTQAPSFSAEPVNDPRTCAAVNQPATCQLQVDTYFIANPSLASEQSDQYSIGVVYDPVDWLDLSLDYYNITVEDTISQIGAQDIINSDNDPGTYGPIPAGMEIIRDPANGNSIVEITAGYANAGDLKTDGLDFRANTDFDFGTAGRLQNRLTVSWINKYDVTTPQNIVIEYAGLPGYPELRANLANDWAYGDWNFTWNVNYIEGQSDSDSNVGGYATNDVQVAWSAPWNGKIAVGATNVGDRYPELVPFDGRPWNFYLYDAYGRTVYLRYTQTF</sequence>
<keyword evidence="4 8" id="KW-0812">Transmembrane</keyword>
<comment type="subcellular location">
    <subcellularLocation>
        <location evidence="1 8">Cell outer membrane</location>
        <topology evidence="1 8">Multi-pass membrane protein</topology>
    </subcellularLocation>
</comment>
<dbReference type="EMBL" id="JBHTKN010000001">
    <property type="protein sequence ID" value="MFD1041046.1"/>
    <property type="molecule type" value="Genomic_DNA"/>
</dbReference>
<dbReference type="RefSeq" id="WP_162376698.1">
    <property type="nucleotide sequence ID" value="NZ_JBHTKN010000001.1"/>
</dbReference>
<dbReference type="CDD" id="cd01347">
    <property type="entry name" value="ligand_gated_channel"/>
    <property type="match status" value="1"/>
</dbReference>
<protein>
    <submittedName>
        <fullName evidence="13">TonB-dependent receptor plug domain-containing protein</fullName>
    </submittedName>
</protein>
<evidence type="ECO:0000259" key="11">
    <source>
        <dbReference type="Pfam" id="PF00593"/>
    </source>
</evidence>
<dbReference type="PANTHER" id="PTHR47234:SF2">
    <property type="entry name" value="TONB-DEPENDENT RECEPTOR"/>
    <property type="match status" value="1"/>
</dbReference>
<comment type="similarity">
    <text evidence="8 9">Belongs to the TonB-dependent receptor family.</text>
</comment>
<keyword evidence="14" id="KW-1185">Reference proteome</keyword>
<evidence type="ECO:0000313" key="13">
    <source>
        <dbReference type="EMBL" id="MFD1041046.1"/>
    </source>
</evidence>
<feature type="domain" description="TonB-dependent receptor plug" evidence="12">
    <location>
        <begin position="60"/>
        <end position="170"/>
    </location>
</feature>
<dbReference type="Pfam" id="PF00593">
    <property type="entry name" value="TonB_dep_Rec_b-barrel"/>
    <property type="match status" value="1"/>
</dbReference>
<gene>
    <name evidence="13" type="ORF">ACFQ2N_01615</name>
</gene>
<dbReference type="PROSITE" id="PS52016">
    <property type="entry name" value="TONB_DEPENDENT_REC_3"/>
    <property type="match status" value="1"/>
</dbReference>
<evidence type="ECO:0000256" key="7">
    <source>
        <dbReference type="ARBA" id="ARBA00023237"/>
    </source>
</evidence>
<dbReference type="InterPro" id="IPR036942">
    <property type="entry name" value="Beta-barrel_TonB_sf"/>
</dbReference>
<evidence type="ECO:0000256" key="5">
    <source>
        <dbReference type="ARBA" id="ARBA00023077"/>
    </source>
</evidence>
<dbReference type="InterPro" id="IPR000531">
    <property type="entry name" value="Beta-barrel_TonB"/>
</dbReference>
<organism evidence="13 14">
    <name type="scientific">Pseudoxanthomonas kaohsiungensis</name>
    <dbReference type="NCBI Taxonomy" id="283923"/>
    <lineage>
        <taxon>Bacteria</taxon>
        <taxon>Pseudomonadati</taxon>
        <taxon>Pseudomonadota</taxon>
        <taxon>Gammaproteobacteria</taxon>
        <taxon>Lysobacterales</taxon>
        <taxon>Lysobacteraceae</taxon>
        <taxon>Pseudoxanthomonas</taxon>
    </lineage>
</organism>
<evidence type="ECO:0000256" key="2">
    <source>
        <dbReference type="ARBA" id="ARBA00022448"/>
    </source>
</evidence>